<keyword evidence="4" id="KW-1185">Reference proteome</keyword>
<dbReference type="InterPro" id="IPR000014">
    <property type="entry name" value="PAS"/>
</dbReference>
<dbReference type="EMBL" id="JANCYW010000001">
    <property type="protein sequence ID" value="KAK4534091.1"/>
    <property type="molecule type" value="Genomic_DNA"/>
</dbReference>
<dbReference type="Gene3D" id="3.30.450.20">
    <property type="entry name" value="PAS domain"/>
    <property type="match status" value="1"/>
</dbReference>
<proteinExistence type="predicted"/>
<evidence type="ECO:0000259" key="2">
    <source>
        <dbReference type="PROSITE" id="PS50112"/>
    </source>
</evidence>
<dbReference type="PROSITE" id="PS50112">
    <property type="entry name" value="PAS"/>
    <property type="match status" value="1"/>
</dbReference>
<dbReference type="InterPro" id="IPR035965">
    <property type="entry name" value="PAS-like_dom_sf"/>
</dbReference>
<gene>
    <name evidence="3" type="ORF">CDCA_CDCA01G0116</name>
</gene>
<evidence type="ECO:0000313" key="3">
    <source>
        <dbReference type="EMBL" id="KAK4534091.1"/>
    </source>
</evidence>
<protein>
    <recommendedName>
        <fullName evidence="2">PAS domain-containing protein</fullName>
    </recommendedName>
</protein>
<feature type="region of interest" description="Disordered" evidence="1">
    <location>
        <begin position="95"/>
        <end position="125"/>
    </location>
</feature>
<evidence type="ECO:0000256" key="1">
    <source>
        <dbReference type="SAM" id="MobiDB-lite"/>
    </source>
</evidence>
<organism evidence="3 4">
    <name type="scientific">Cyanidium caldarium</name>
    <name type="common">Red alga</name>
    <dbReference type="NCBI Taxonomy" id="2771"/>
    <lineage>
        <taxon>Eukaryota</taxon>
        <taxon>Rhodophyta</taxon>
        <taxon>Bangiophyceae</taxon>
        <taxon>Cyanidiales</taxon>
        <taxon>Cyanidiaceae</taxon>
        <taxon>Cyanidium</taxon>
    </lineage>
</organism>
<comment type="caution">
    <text evidence="3">The sequence shown here is derived from an EMBL/GenBank/DDBJ whole genome shotgun (WGS) entry which is preliminary data.</text>
</comment>
<name>A0AAV9IPU4_CYACA</name>
<dbReference type="CDD" id="cd00130">
    <property type="entry name" value="PAS"/>
    <property type="match status" value="1"/>
</dbReference>
<dbReference type="Proteomes" id="UP001301350">
    <property type="component" value="Unassembled WGS sequence"/>
</dbReference>
<dbReference type="AlphaFoldDB" id="A0AAV9IPU4"/>
<dbReference type="SUPFAM" id="SSF55785">
    <property type="entry name" value="PYP-like sensor domain (PAS domain)"/>
    <property type="match status" value="1"/>
</dbReference>
<evidence type="ECO:0000313" key="4">
    <source>
        <dbReference type="Proteomes" id="UP001301350"/>
    </source>
</evidence>
<sequence length="490" mass="54261">MVRRKKSTTMTTTPFSPDRLSAEARRRLVHALTSFRERFSLSRREWATHSSDELVDEAADAITWLVKAYDEAVAVFNNHSPAGIPKRVRFAEVSNDDATAPTPNQAKVDGSEVSAVAPTDAPGLSPPSSMPLGAEAIFRHPAFAHWFRSVFQYAPQVPHAEACIGPIALHALLASRLAVVRLSSASGRLLEVFGDVEKLYGRKRSDLLGLSVWFNVHDDDVPRVQDTLSRMMRAWPERTDRHRPCCQVMRLRRVCGDQRVRWVLWIGLILNDWLFGSVELFTQGDDEAVNDAGVCVMGCDATGTILLLSGGSGWERELQRYAARQTAGAAREDQTGGGMSKAAEMAVFRRCRGENVFATVHPVDVGRLLAHAHQVLMEARIYQSDPFHERGMRSGGSLAAPSLSVWNERPAAAAPDITQPIAYRRKNAHSGAYEWVTGCVVPWHQDGFLILEYHTDERLQDMFRNASAYAARTTPRPMTRAAAAAAKAHQ</sequence>
<reference evidence="3 4" key="1">
    <citation type="submission" date="2022-07" db="EMBL/GenBank/DDBJ databases">
        <title>Genome-wide signatures of adaptation to extreme environments.</title>
        <authorList>
            <person name="Cho C.H."/>
            <person name="Yoon H.S."/>
        </authorList>
    </citation>
    <scope>NUCLEOTIDE SEQUENCE [LARGE SCALE GENOMIC DNA]</scope>
    <source>
        <strain evidence="3 4">DBV 063 E5</strain>
    </source>
</reference>
<accession>A0AAV9IPU4</accession>
<feature type="domain" description="PAS" evidence="2">
    <location>
        <begin position="184"/>
        <end position="235"/>
    </location>
</feature>